<evidence type="ECO:0000313" key="1">
    <source>
        <dbReference type="EMBL" id="QFZ29493.1"/>
    </source>
</evidence>
<organism evidence="1 2">
    <name type="scientific">Clavispora lusitaniae</name>
    <name type="common">Candida lusitaniae</name>
    <dbReference type="NCBI Taxonomy" id="36911"/>
    <lineage>
        <taxon>Eukaryota</taxon>
        <taxon>Fungi</taxon>
        <taxon>Dikarya</taxon>
        <taxon>Ascomycota</taxon>
        <taxon>Saccharomycotina</taxon>
        <taxon>Pichiomycetes</taxon>
        <taxon>Metschnikowiaceae</taxon>
        <taxon>Clavispora</taxon>
    </lineage>
</organism>
<dbReference type="Proteomes" id="UP000326582">
    <property type="component" value="Chromosome 5"/>
</dbReference>
<evidence type="ECO:0000313" key="2">
    <source>
        <dbReference type="Proteomes" id="UP000326582"/>
    </source>
</evidence>
<proteinExistence type="predicted"/>
<accession>A0ACD0WPJ2</accession>
<gene>
    <name evidence="1" type="ORF">EJF14_50737</name>
</gene>
<reference evidence="2" key="1">
    <citation type="journal article" date="2019" name="MBio">
        <title>Comparative genomics for the elucidation of multidrug resistance (MDR) in Candida lusitaniae.</title>
        <authorList>
            <person name="Kannan A."/>
            <person name="Asner S.A."/>
            <person name="Trachsel E."/>
            <person name="Kelly S."/>
            <person name="Parker J."/>
            <person name="Sanglard D."/>
        </authorList>
    </citation>
    <scope>NUCLEOTIDE SEQUENCE [LARGE SCALE GENOMIC DNA]</scope>
    <source>
        <strain evidence="2">P1</strain>
    </source>
</reference>
<keyword evidence="2" id="KW-1185">Reference proteome</keyword>
<sequence>MVAVKALKNTDVFKPIKVGKHELSNRIVYAPTTRKRALPDHTPSDLQYKYYDDRTKFPGSLVITEATILSPKTGLYENVPGIYTESHVAAWKKITDKIHANKSRVSMQLWPLGRVADPVATKEAGYPLIAPTASYESEESRKAAEAAGNPVHELTTSEVEDLVDDFVNTAKNAVAAGVDYVEVHGAHGYLVDTFFQVSANSRTDKYGGSIENRSRLALEIIDRLIEEIGADRVAIRISPWVKFQGILAEEGEVSPVAQFGHFLGELENRARAGKRIAYVSIVEPRFGGGGDISPENIYGDNSFAKSVWKGILIKAGNYTYDAPEFNTLVEDVSDGKTLVAFARYFTSNPDLVQRLHDGTDLTPYNRALFYNNSNWGYNTFNSAGEATVFDEEKEQKRLPAPIDVTKAQL</sequence>
<protein>
    <submittedName>
        <fullName evidence="1">NADPH dehydrogenase</fullName>
    </submittedName>
</protein>
<dbReference type="EMBL" id="CP038488">
    <property type="protein sequence ID" value="QFZ29493.1"/>
    <property type="molecule type" value="Genomic_DNA"/>
</dbReference>
<name>A0ACD0WPJ2_CLALS</name>